<keyword evidence="7" id="KW-0132">Cell division</keyword>
<evidence type="ECO:0000256" key="1">
    <source>
        <dbReference type="ARBA" id="ARBA00004141"/>
    </source>
</evidence>
<keyword evidence="5 6" id="KW-0472">Membrane</keyword>
<dbReference type="GO" id="GO:0008360">
    <property type="term" value="P:regulation of cell shape"/>
    <property type="evidence" value="ECO:0007669"/>
    <property type="project" value="UniProtKB-KW"/>
</dbReference>
<accession>A0A4Y7U3N7</accession>
<evidence type="ECO:0000256" key="3">
    <source>
        <dbReference type="ARBA" id="ARBA00022960"/>
    </source>
</evidence>
<gene>
    <name evidence="7" type="ORF">D0809_28405</name>
</gene>
<dbReference type="Proteomes" id="UP000298340">
    <property type="component" value="Unassembled WGS sequence"/>
</dbReference>
<sequence>VARYLSKTKQENEPFQTSLVQLWVPVFITLALILPANFSTTALIFSMVIMLTFIGKYPIKYIAFIIGSGVAMLLFFLLIAKAFPESRFFSRVGTWGSRIENFTTDKPDEDDYQI</sequence>
<evidence type="ECO:0000313" key="7">
    <source>
        <dbReference type="EMBL" id="TEB40871.1"/>
    </source>
</evidence>
<evidence type="ECO:0000313" key="8">
    <source>
        <dbReference type="Proteomes" id="UP000298340"/>
    </source>
</evidence>
<keyword evidence="2 6" id="KW-0812">Transmembrane</keyword>
<feature type="transmembrane region" description="Helical" evidence="6">
    <location>
        <begin position="22"/>
        <end position="54"/>
    </location>
</feature>
<evidence type="ECO:0000256" key="4">
    <source>
        <dbReference type="ARBA" id="ARBA00022989"/>
    </source>
</evidence>
<dbReference type="GO" id="GO:0016020">
    <property type="term" value="C:membrane"/>
    <property type="evidence" value="ECO:0007669"/>
    <property type="project" value="UniProtKB-SubCell"/>
</dbReference>
<organism evidence="7 8">
    <name type="scientific">Flavobacterium circumlabens</name>
    <dbReference type="NCBI Taxonomy" id="2133765"/>
    <lineage>
        <taxon>Bacteria</taxon>
        <taxon>Pseudomonadati</taxon>
        <taxon>Bacteroidota</taxon>
        <taxon>Flavobacteriia</taxon>
        <taxon>Flavobacteriales</taxon>
        <taxon>Flavobacteriaceae</taxon>
        <taxon>Flavobacterium</taxon>
    </lineage>
</organism>
<feature type="non-terminal residue" evidence="7">
    <location>
        <position position="1"/>
    </location>
</feature>
<dbReference type="Pfam" id="PF01098">
    <property type="entry name" value="FTSW_RODA_SPOVE"/>
    <property type="match status" value="1"/>
</dbReference>
<dbReference type="EMBL" id="QWDN01000812">
    <property type="protein sequence ID" value="TEB40871.1"/>
    <property type="molecule type" value="Genomic_DNA"/>
</dbReference>
<dbReference type="GO" id="GO:0051301">
    <property type="term" value="P:cell division"/>
    <property type="evidence" value="ECO:0007669"/>
    <property type="project" value="UniProtKB-KW"/>
</dbReference>
<feature type="non-terminal residue" evidence="7">
    <location>
        <position position="114"/>
    </location>
</feature>
<evidence type="ECO:0000256" key="2">
    <source>
        <dbReference type="ARBA" id="ARBA00022692"/>
    </source>
</evidence>
<protein>
    <submittedName>
        <fullName evidence="7">Cell division protein FtsW</fullName>
    </submittedName>
</protein>
<dbReference type="AlphaFoldDB" id="A0A4Y7U3N7"/>
<reference evidence="7 8" key="1">
    <citation type="journal article" date="2018" name="Syst. Appl. Microbiol.">
        <title>Flavobacterium circumlabens sp. nov. and Flavobacterium cupreum sp. nov., two psychrotrophic species isolated from Antarctic environmental samples.</title>
        <authorList>
            <person name="Kralova S."/>
            <person name="Busse H.J."/>
            <person name="Svec P."/>
            <person name="Maslanova I."/>
            <person name="Stankova E."/>
            <person name="Bartak M."/>
            <person name="Sedlacek I."/>
        </authorList>
    </citation>
    <scope>NUCLEOTIDE SEQUENCE [LARGE SCALE GENOMIC DNA]</scope>
    <source>
        <strain evidence="7 8">CCM 8828</strain>
    </source>
</reference>
<name>A0A4Y7U3N7_9FLAO</name>
<dbReference type="RefSeq" id="WP_170208163.1">
    <property type="nucleotide sequence ID" value="NZ_QWDN01000812.1"/>
</dbReference>
<evidence type="ECO:0000256" key="5">
    <source>
        <dbReference type="ARBA" id="ARBA00023136"/>
    </source>
</evidence>
<keyword evidence="4 6" id="KW-1133">Transmembrane helix</keyword>
<comment type="subcellular location">
    <subcellularLocation>
        <location evidence="1">Membrane</location>
        <topology evidence="1">Multi-pass membrane protein</topology>
    </subcellularLocation>
</comment>
<keyword evidence="3" id="KW-0133">Cell shape</keyword>
<evidence type="ECO:0000256" key="6">
    <source>
        <dbReference type="SAM" id="Phobius"/>
    </source>
</evidence>
<comment type="caution">
    <text evidence="7">The sequence shown here is derived from an EMBL/GenBank/DDBJ whole genome shotgun (WGS) entry which is preliminary data.</text>
</comment>
<dbReference type="InterPro" id="IPR001182">
    <property type="entry name" value="FtsW/RodA"/>
</dbReference>
<keyword evidence="7" id="KW-0131">Cell cycle</keyword>
<feature type="transmembrane region" description="Helical" evidence="6">
    <location>
        <begin position="61"/>
        <end position="83"/>
    </location>
</feature>
<proteinExistence type="predicted"/>